<feature type="binding site" evidence="13">
    <location>
        <begin position="93"/>
        <end position="96"/>
    </location>
    <ligand>
        <name>substrate</name>
    </ligand>
</feature>
<dbReference type="EC" id="4.1.1.112" evidence="6"/>
<reference evidence="14" key="1">
    <citation type="submission" date="2023-08" db="EMBL/GenBank/DDBJ databases">
        <title>Isolation and Characterization of Rhodococcus erythropolis MGMM8.</title>
        <authorList>
            <person name="Diabankana R.G.C."/>
            <person name="Afordoanyi D.M."/>
            <person name="Validov S.Z."/>
        </authorList>
    </citation>
    <scope>NUCLEOTIDE SEQUENCE</scope>
    <source>
        <strain evidence="14">MGMM8</strain>
    </source>
</reference>
<evidence type="ECO:0000256" key="3">
    <source>
        <dbReference type="ARBA" id="ARBA00008621"/>
    </source>
</evidence>
<evidence type="ECO:0000256" key="2">
    <source>
        <dbReference type="ARBA" id="ARBA00001968"/>
    </source>
</evidence>
<gene>
    <name evidence="14" type="ORF">QIE55_31445</name>
</gene>
<evidence type="ECO:0000256" key="6">
    <source>
        <dbReference type="ARBA" id="ARBA00012947"/>
    </source>
</evidence>
<dbReference type="CDD" id="cd16841">
    <property type="entry name" value="RraA_family"/>
    <property type="match status" value="1"/>
</dbReference>
<organism evidence="14 15">
    <name type="scientific">Rhodococcus erythropolis</name>
    <name type="common">Arthrobacter picolinophilus</name>
    <dbReference type="NCBI Taxonomy" id="1833"/>
    <lineage>
        <taxon>Bacteria</taxon>
        <taxon>Bacillati</taxon>
        <taxon>Actinomycetota</taxon>
        <taxon>Actinomycetes</taxon>
        <taxon>Mycobacteriales</taxon>
        <taxon>Nocardiaceae</taxon>
        <taxon>Rhodococcus</taxon>
        <taxon>Rhodococcus erythropolis group</taxon>
    </lineage>
</organism>
<dbReference type="RefSeq" id="WP_053062095.1">
    <property type="nucleotide sequence ID" value="NZ_CP124545.1"/>
</dbReference>
<dbReference type="AlphaFoldDB" id="A0AAX3ZYW1"/>
<keyword evidence="13" id="KW-0479">Metal-binding</keyword>
<dbReference type="GO" id="GO:0046872">
    <property type="term" value="F:metal ion binding"/>
    <property type="evidence" value="ECO:0007669"/>
    <property type="project" value="UniProtKB-KW"/>
</dbReference>
<evidence type="ECO:0000256" key="5">
    <source>
        <dbReference type="ARBA" id="ARBA00012213"/>
    </source>
</evidence>
<comment type="subunit">
    <text evidence="4">Homotrimer.</text>
</comment>
<evidence type="ECO:0000256" key="9">
    <source>
        <dbReference type="ARBA" id="ARBA00029596"/>
    </source>
</evidence>
<dbReference type="EC" id="4.1.3.17" evidence="5"/>
<comment type="catalytic activity">
    <reaction evidence="12">
        <text>oxaloacetate + H(+) = pyruvate + CO2</text>
        <dbReference type="Rhea" id="RHEA:15641"/>
        <dbReference type="ChEBI" id="CHEBI:15361"/>
        <dbReference type="ChEBI" id="CHEBI:15378"/>
        <dbReference type="ChEBI" id="CHEBI:16452"/>
        <dbReference type="ChEBI" id="CHEBI:16526"/>
        <dbReference type="EC" id="4.1.1.112"/>
    </reaction>
</comment>
<name>A0AAX3ZYW1_RHOER</name>
<accession>A0AAX3ZYW1</accession>
<sequence>MTFSVGPQFPRPDAQLMERFTRVTAATLGHTTDFGFPRGLKPVGPSGRFAGPALTVKIPHLDSTAVHRAMSLVQPGDVVVIDQSGDDHRSSFGGTLAAIAADAGAVAAVSNGSTNDAAEIRELGFPVFSRGLTALTTRILMLEGQINVPVSVGGVVVMPGDIVFGDDDGIAVVPASQAQEVADRLSLIEIDFERSDLRGTVARGTDLAELTGASGQGPR</sequence>
<dbReference type="GO" id="GO:0047443">
    <property type="term" value="F:4-hydroxy-4-methyl-2-oxoglutarate aldolase activity"/>
    <property type="evidence" value="ECO:0007669"/>
    <property type="project" value="UniProtKB-EC"/>
</dbReference>
<evidence type="ECO:0000313" key="15">
    <source>
        <dbReference type="Proteomes" id="UP001230933"/>
    </source>
</evidence>
<proteinExistence type="inferred from homology"/>
<evidence type="ECO:0000313" key="14">
    <source>
        <dbReference type="EMBL" id="WMN01814.1"/>
    </source>
</evidence>
<comment type="similarity">
    <text evidence="3">Belongs to the class II aldolase/RraA-like family.</text>
</comment>
<evidence type="ECO:0000256" key="8">
    <source>
        <dbReference type="ARBA" id="ARBA00025046"/>
    </source>
</evidence>
<evidence type="ECO:0000256" key="13">
    <source>
        <dbReference type="PIRSR" id="PIRSR605493-1"/>
    </source>
</evidence>
<evidence type="ECO:0000256" key="4">
    <source>
        <dbReference type="ARBA" id="ARBA00011233"/>
    </source>
</evidence>
<evidence type="ECO:0000256" key="11">
    <source>
        <dbReference type="ARBA" id="ARBA00032305"/>
    </source>
</evidence>
<dbReference type="Pfam" id="PF03737">
    <property type="entry name" value="RraA-like"/>
    <property type="match status" value="1"/>
</dbReference>
<comment type="cofactor">
    <cofactor evidence="2">
        <name>a divalent metal cation</name>
        <dbReference type="ChEBI" id="CHEBI:60240"/>
    </cofactor>
</comment>
<dbReference type="Gene3D" id="3.50.30.40">
    <property type="entry name" value="Ribonuclease E inhibitor RraA/RraA-like"/>
    <property type="match status" value="1"/>
</dbReference>
<dbReference type="SUPFAM" id="SSF89562">
    <property type="entry name" value="RraA-like"/>
    <property type="match status" value="1"/>
</dbReference>
<comment type="cofactor">
    <cofactor evidence="13">
        <name>Mg(2+)</name>
        <dbReference type="ChEBI" id="CHEBI:18420"/>
    </cofactor>
</comment>
<dbReference type="PANTHER" id="PTHR33254:SF4">
    <property type="entry name" value="4-HYDROXY-4-METHYL-2-OXOGLUTARATE ALDOLASE 3-RELATED"/>
    <property type="match status" value="1"/>
</dbReference>
<evidence type="ECO:0000256" key="1">
    <source>
        <dbReference type="ARBA" id="ARBA00001342"/>
    </source>
</evidence>
<evidence type="ECO:0000256" key="12">
    <source>
        <dbReference type="ARBA" id="ARBA00047973"/>
    </source>
</evidence>
<evidence type="ECO:0000256" key="7">
    <source>
        <dbReference type="ARBA" id="ARBA00016549"/>
    </source>
</evidence>
<feature type="binding site" evidence="13">
    <location>
        <position position="116"/>
    </location>
    <ligand>
        <name>Mg(2+)</name>
        <dbReference type="ChEBI" id="CHEBI:18420"/>
    </ligand>
</feature>
<dbReference type="EMBL" id="CP124545">
    <property type="protein sequence ID" value="WMN01814.1"/>
    <property type="molecule type" value="Genomic_DNA"/>
</dbReference>
<evidence type="ECO:0000256" key="10">
    <source>
        <dbReference type="ARBA" id="ARBA00030169"/>
    </source>
</evidence>
<dbReference type="Proteomes" id="UP001230933">
    <property type="component" value="Chromosome"/>
</dbReference>
<dbReference type="GO" id="GO:0008948">
    <property type="term" value="F:oxaloacetate decarboxylase activity"/>
    <property type="evidence" value="ECO:0007669"/>
    <property type="project" value="UniProtKB-EC"/>
</dbReference>
<dbReference type="PANTHER" id="PTHR33254">
    <property type="entry name" value="4-HYDROXY-4-METHYL-2-OXOGLUTARATE ALDOLASE 3-RELATED"/>
    <property type="match status" value="1"/>
</dbReference>
<keyword evidence="13" id="KW-0460">Magnesium</keyword>
<dbReference type="InterPro" id="IPR005493">
    <property type="entry name" value="RraA/RraA-like"/>
</dbReference>
<protein>
    <recommendedName>
        <fullName evidence="7">Putative 4-hydroxy-4-methyl-2-oxoglutarate aldolase</fullName>
        <ecNumber evidence="6">4.1.1.112</ecNumber>
        <ecNumber evidence="5">4.1.3.17</ecNumber>
    </recommendedName>
    <alternativeName>
        <fullName evidence="11">Oxaloacetate decarboxylase</fullName>
    </alternativeName>
    <alternativeName>
        <fullName evidence="9">Regulator of ribonuclease activity homolog</fullName>
    </alternativeName>
    <alternativeName>
        <fullName evidence="10">RraA-like protein</fullName>
    </alternativeName>
</protein>
<comment type="function">
    <text evidence="8">Catalyzes the aldol cleavage of 4-hydroxy-4-methyl-2-oxoglutarate (HMG) into 2 molecules of pyruvate. Also contains a secondary oxaloacetate (OAA) decarboxylase activity due to the common pyruvate enolate transition state formed following C-C bond cleavage in the retro-aldol and decarboxylation reactions.</text>
</comment>
<dbReference type="InterPro" id="IPR036704">
    <property type="entry name" value="RraA/RraA-like_sf"/>
</dbReference>
<comment type="catalytic activity">
    <reaction evidence="1">
        <text>4-hydroxy-4-methyl-2-oxoglutarate = 2 pyruvate</text>
        <dbReference type="Rhea" id="RHEA:22748"/>
        <dbReference type="ChEBI" id="CHEBI:15361"/>
        <dbReference type="ChEBI" id="CHEBI:58276"/>
        <dbReference type="EC" id="4.1.3.17"/>
    </reaction>
</comment>